<protein>
    <recommendedName>
        <fullName evidence="3">Reverse transcriptase domain-containing protein</fullName>
    </recommendedName>
</protein>
<sequence>AMLEQVAAHWSLVFLPKSIDVAAANACLSRFCPSLDISETPPPSFADVQRRPLGLENTDRKVIAGVIARKLSRQLPQITNALHRGPTTSRSFGDNIIELDATSRIYSTQKNASVAMPPLPSFDVQQAIPGAALEWVHLVLRHMQLPSSMRWFFSELHRCAQCFSATMTEPPLLYSVQSGIVQGCPGSGFWFALCAGPFMQDFDRSVDLRSAGAIRACAGDIGAAIICIEVLKILSRIFAAASRVAALVLKTSKCKL</sequence>
<dbReference type="Proteomes" id="UP001189429">
    <property type="component" value="Unassembled WGS sequence"/>
</dbReference>
<proteinExistence type="predicted"/>
<accession>A0ABN9WNI7</accession>
<gene>
    <name evidence="1" type="ORF">PCOR1329_LOCUS67924</name>
</gene>
<keyword evidence="2" id="KW-1185">Reference proteome</keyword>
<feature type="non-terminal residue" evidence="1">
    <location>
        <position position="1"/>
    </location>
</feature>
<evidence type="ECO:0008006" key="3">
    <source>
        <dbReference type="Google" id="ProtNLM"/>
    </source>
</evidence>
<organism evidence="1 2">
    <name type="scientific">Prorocentrum cordatum</name>
    <dbReference type="NCBI Taxonomy" id="2364126"/>
    <lineage>
        <taxon>Eukaryota</taxon>
        <taxon>Sar</taxon>
        <taxon>Alveolata</taxon>
        <taxon>Dinophyceae</taxon>
        <taxon>Prorocentrales</taxon>
        <taxon>Prorocentraceae</taxon>
        <taxon>Prorocentrum</taxon>
    </lineage>
</organism>
<evidence type="ECO:0000313" key="1">
    <source>
        <dbReference type="EMBL" id="CAK0886625.1"/>
    </source>
</evidence>
<dbReference type="EMBL" id="CAUYUJ010018830">
    <property type="protein sequence ID" value="CAK0886625.1"/>
    <property type="molecule type" value="Genomic_DNA"/>
</dbReference>
<name>A0ABN9WNI7_9DINO</name>
<feature type="non-terminal residue" evidence="1">
    <location>
        <position position="256"/>
    </location>
</feature>
<comment type="caution">
    <text evidence="1">The sequence shown here is derived from an EMBL/GenBank/DDBJ whole genome shotgun (WGS) entry which is preliminary data.</text>
</comment>
<reference evidence="1" key="1">
    <citation type="submission" date="2023-10" db="EMBL/GenBank/DDBJ databases">
        <authorList>
            <person name="Chen Y."/>
            <person name="Shah S."/>
            <person name="Dougan E. K."/>
            <person name="Thang M."/>
            <person name="Chan C."/>
        </authorList>
    </citation>
    <scope>NUCLEOTIDE SEQUENCE [LARGE SCALE GENOMIC DNA]</scope>
</reference>
<evidence type="ECO:0000313" key="2">
    <source>
        <dbReference type="Proteomes" id="UP001189429"/>
    </source>
</evidence>